<dbReference type="GO" id="GO:0004803">
    <property type="term" value="F:transposase activity"/>
    <property type="evidence" value="ECO:0007669"/>
    <property type="project" value="InterPro"/>
</dbReference>
<sequence length="589" mass="68543">MYNHHNKTLIYKASDLESYFKNPSFQRQRQYEVIRAVIMENLPIPTVAKNFGYKSSTVYSLLRDVKAGNIELFPELQKGPQERRILKVTRDKIITLRKQQLSSKDIYNKLSSEKMNISVSTVERVLKDAGFDKLKRRTNREMGKTIKNKIISQRVAHLDFDELEPFNVDCPSVGAFFFLPYILESGILDVVKRCKLPESSDIDSTNACLSMLLLKLIGNKRLSHIGTYDQEPGLGSFAGLNILPKQTYMNTYSCRCSEAQLMKLQKDVISHLQKKFPLFYKSDFINLDFHSIPHYGDESQMEKVWCGARGKSMKGANTIVAQDSQSNMLIYTKADILRSEESSEIKKFVDYWKSIKGDVNETLVFDCRLTTYSILDELQNDHVKFITLRKRNAALLKDTLLIPKQEWKKIYLNIPKRKHKRISVHEKEITFRGCKNTFRQIIIKDHGRLNPTFVITNNKDLPLKDVLKVYAKRWRVENKLAEMIAFFNLNALSSPLMIRIHFDILWTMVADTLYHIFAQDLRRFENNLSPTIFKKFIDMPGRVIFDGEKFLIKIRKRSHTPILMGIEKLQAPFKVPWLGNKTMEIVWTA</sequence>
<feature type="domain" description="Transposase IS4-like" evidence="1">
    <location>
        <begin position="287"/>
        <end position="502"/>
    </location>
</feature>
<accession>A0A3B0UIA0</accession>
<name>A0A3B0UIA0_9ZZZZ</name>
<evidence type="ECO:0000259" key="1">
    <source>
        <dbReference type="Pfam" id="PF01609"/>
    </source>
</evidence>
<dbReference type="AlphaFoldDB" id="A0A3B0UIA0"/>
<dbReference type="InterPro" id="IPR002559">
    <property type="entry name" value="Transposase_11"/>
</dbReference>
<protein>
    <recommendedName>
        <fullName evidence="1">Transposase IS4-like domain-containing protein</fullName>
    </recommendedName>
</protein>
<proteinExistence type="predicted"/>
<dbReference type="EMBL" id="UOES01000348">
    <property type="protein sequence ID" value="VAW28103.1"/>
    <property type="molecule type" value="Genomic_DNA"/>
</dbReference>
<organism evidence="2">
    <name type="scientific">hydrothermal vent metagenome</name>
    <dbReference type="NCBI Taxonomy" id="652676"/>
    <lineage>
        <taxon>unclassified sequences</taxon>
        <taxon>metagenomes</taxon>
        <taxon>ecological metagenomes</taxon>
    </lineage>
</organism>
<reference evidence="2" key="1">
    <citation type="submission" date="2018-06" db="EMBL/GenBank/DDBJ databases">
        <authorList>
            <person name="Zhirakovskaya E."/>
        </authorList>
    </citation>
    <scope>NUCLEOTIDE SEQUENCE</scope>
</reference>
<dbReference type="Pfam" id="PF01609">
    <property type="entry name" value="DDE_Tnp_1"/>
    <property type="match status" value="1"/>
</dbReference>
<gene>
    <name evidence="2" type="ORF">MNBD_BACTEROID06-1596</name>
</gene>
<evidence type="ECO:0000313" key="2">
    <source>
        <dbReference type="EMBL" id="VAW28103.1"/>
    </source>
</evidence>
<dbReference type="GO" id="GO:0003677">
    <property type="term" value="F:DNA binding"/>
    <property type="evidence" value="ECO:0007669"/>
    <property type="project" value="InterPro"/>
</dbReference>
<dbReference type="GO" id="GO:0006313">
    <property type="term" value="P:DNA transposition"/>
    <property type="evidence" value="ECO:0007669"/>
    <property type="project" value="InterPro"/>
</dbReference>